<name>A0A7S4UKS1_9STRA</name>
<evidence type="ECO:0000313" key="2">
    <source>
        <dbReference type="EMBL" id="CAE4590618.1"/>
    </source>
</evidence>
<accession>A0A7S4UKS1</accession>
<proteinExistence type="predicted"/>
<protein>
    <submittedName>
        <fullName evidence="2">Uncharacterized protein</fullName>
    </submittedName>
</protein>
<sequence length="214" mass="24336">MGSRLPSKLIQPKFMWRVAYQPDLHHKKKLHPSCVNPDSVELLNIIRVIVPTTLDRSLYPFAKLKHSFWIVSNDQERYLFEANSQKGRDTFVLGLKLVIARLASKIIVGNEDVFDEFFTPWGGGGIVDDFYGNGDDDGHCDVGDEEYKSTYDEDDDDDDDYDDDDFGINDYNPKDGTTIQENASVPINPLVATATRESQNVKQLWGMPWRSKGN</sequence>
<dbReference type="AlphaFoldDB" id="A0A7S4UKS1"/>
<feature type="region of interest" description="Disordered" evidence="1">
    <location>
        <begin position="143"/>
        <end position="183"/>
    </location>
</feature>
<reference evidence="2" key="1">
    <citation type="submission" date="2021-01" db="EMBL/GenBank/DDBJ databases">
        <authorList>
            <person name="Corre E."/>
            <person name="Pelletier E."/>
            <person name="Niang G."/>
            <person name="Scheremetjew M."/>
            <person name="Finn R."/>
            <person name="Kale V."/>
            <person name="Holt S."/>
            <person name="Cochrane G."/>
            <person name="Meng A."/>
            <person name="Brown T."/>
            <person name="Cohen L."/>
        </authorList>
    </citation>
    <scope>NUCLEOTIDE SEQUENCE</scope>
    <source>
        <strain evidence="2">GSO104</strain>
    </source>
</reference>
<evidence type="ECO:0000256" key="1">
    <source>
        <dbReference type="SAM" id="MobiDB-lite"/>
    </source>
</evidence>
<dbReference type="EMBL" id="HBNS01007707">
    <property type="protein sequence ID" value="CAE4590618.1"/>
    <property type="molecule type" value="Transcribed_RNA"/>
</dbReference>
<gene>
    <name evidence="2" type="ORF">DBRI00130_LOCUS6234</name>
</gene>
<organism evidence="2">
    <name type="scientific">Ditylum brightwellii</name>
    <dbReference type="NCBI Taxonomy" id="49249"/>
    <lineage>
        <taxon>Eukaryota</taxon>
        <taxon>Sar</taxon>
        <taxon>Stramenopiles</taxon>
        <taxon>Ochrophyta</taxon>
        <taxon>Bacillariophyta</taxon>
        <taxon>Mediophyceae</taxon>
        <taxon>Lithodesmiophycidae</taxon>
        <taxon>Lithodesmiales</taxon>
        <taxon>Lithodesmiaceae</taxon>
        <taxon>Ditylum</taxon>
    </lineage>
</organism>
<feature type="compositionally biased region" description="Acidic residues" evidence="1">
    <location>
        <begin position="152"/>
        <end position="167"/>
    </location>
</feature>